<protein>
    <submittedName>
        <fullName evidence="1">Uncharacterized protein</fullName>
    </submittedName>
</protein>
<evidence type="ECO:0000313" key="1">
    <source>
        <dbReference type="EMBL" id="APR99589.1"/>
    </source>
</evidence>
<dbReference type="STRING" id="1882918.BCY86_02015"/>
<organism evidence="1 2">
    <name type="scientific">Pajaroellobacter abortibovis</name>
    <dbReference type="NCBI Taxonomy" id="1882918"/>
    <lineage>
        <taxon>Bacteria</taxon>
        <taxon>Pseudomonadati</taxon>
        <taxon>Myxococcota</taxon>
        <taxon>Polyangia</taxon>
        <taxon>Polyangiales</taxon>
        <taxon>Polyangiaceae</taxon>
    </lineage>
</organism>
<reference evidence="1 2" key="1">
    <citation type="submission" date="2016-08" db="EMBL/GenBank/DDBJ databases">
        <title>Identification and validation of antigenic proteins from Pajaroellobacter abortibovis using de-novo genome sequence assembly and reverse vaccinology.</title>
        <authorList>
            <person name="Welly B.T."/>
            <person name="Miller M.R."/>
            <person name="Stott J.L."/>
            <person name="Blanchard M.T."/>
            <person name="Islas-Trejo A.D."/>
            <person name="O'Rourke S.M."/>
            <person name="Young A.E."/>
            <person name="Medrano J.F."/>
            <person name="Van Eenennaam A.L."/>
        </authorList>
    </citation>
    <scope>NUCLEOTIDE SEQUENCE [LARGE SCALE GENOMIC DNA]</scope>
    <source>
        <strain evidence="1 2">BTF92-0548A/99-0131</strain>
    </source>
</reference>
<gene>
    <name evidence="1" type="ORF">BCY86_02015</name>
</gene>
<evidence type="ECO:0000313" key="2">
    <source>
        <dbReference type="Proteomes" id="UP000185544"/>
    </source>
</evidence>
<proteinExistence type="predicted"/>
<keyword evidence="2" id="KW-1185">Reference proteome</keyword>
<dbReference type="AlphaFoldDB" id="A0A1L6MVM3"/>
<sequence length="60" mass="7296">MQLFNLDKQTLFFLSIQFSIYQKNYIIYRTNRLYEEEHLYNVPDFLAQANDKALLFARSV</sequence>
<dbReference type="Proteomes" id="UP000185544">
    <property type="component" value="Chromosome"/>
</dbReference>
<dbReference type="KEGG" id="pabo:BCY86_02015"/>
<accession>A0A1L6MVM3</accession>
<name>A0A1L6MVM3_9BACT</name>
<dbReference type="EMBL" id="CP016908">
    <property type="protein sequence ID" value="APR99589.1"/>
    <property type="molecule type" value="Genomic_DNA"/>
</dbReference>